<dbReference type="EMBL" id="CP003191">
    <property type="protein sequence ID" value="AEW22609.1"/>
    <property type="molecule type" value="Genomic_DNA"/>
</dbReference>
<keyword evidence="2" id="KW-1185">Reference proteome</keyword>
<evidence type="ECO:0000313" key="2">
    <source>
        <dbReference type="Proteomes" id="UP000005436"/>
    </source>
</evidence>
<dbReference type="STRING" id="203275.BFO_0173"/>
<name>G8UIC0_TANFA</name>
<dbReference type="AlphaFoldDB" id="G8UIC0"/>
<dbReference type="Proteomes" id="UP000005436">
    <property type="component" value="Chromosome"/>
</dbReference>
<protein>
    <submittedName>
        <fullName evidence="1">Uncharacterized protein</fullName>
    </submittedName>
</protein>
<accession>G8UIC0</accession>
<sequence length="40" mass="4853">MISVFAKNLYHKIRNESISIIGETRKEKLNRFAYRENPER</sequence>
<dbReference type="HOGENOM" id="CLU_3297733_0_0_10"/>
<evidence type="ECO:0000313" key="1">
    <source>
        <dbReference type="EMBL" id="AEW22609.1"/>
    </source>
</evidence>
<proteinExistence type="predicted"/>
<dbReference type="PATRIC" id="fig|203275.8.peg.155"/>
<organism evidence="1 2">
    <name type="scientific">Tannerella forsythia (strain ATCC 43037 / JCM 10827 / CCUG 21028 A / KCTC 5666 / FDC 338)</name>
    <name type="common">Bacteroides forsythus</name>
    <dbReference type="NCBI Taxonomy" id="203275"/>
    <lineage>
        <taxon>Bacteria</taxon>
        <taxon>Pseudomonadati</taxon>
        <taxon>Bacteroidota</taxon>
        <taxon>Bacteroidia</taxon>
        <taxon>Bacteroidales</taxon>
        <taxon>Tannerellaceae</taxon>
        <taxon>Tannerella</taxon>
    </lineage>
</organism>
<reference evidence="2" key="1">
    <citation type="submission" date="2011-12" db="EMBL/GenBank/DDBJ databases">
        <title>Complete sequence of Tannerella forsythia ATCC 43037.</title>
        <authorList>
            <person name="Dewhirst F."/>
            <person name="Tanner A."/>
            <person name="Izard J."/>
            <person name="Brinkac L."/>
            <person name="Durkin A.S."/>
            <person name="Hostetler J."/>
            <person name="Shetty J."/>
            <person name="Torralba M."/>
            <person name="Gill S."/>
            <person name="Nelson K."/>
        </authorList>
    </citation>
    <scope>NUCLEOTIDE SEQUENCE [LARGE SCALE GENOMIC DNA]</scope>
    <source>
        <strain evidence="2">ATCC 43037 / JCM 10827 / CCUG 33226 / KCTC 5666 / FDC 338</strain>
    </source>
</reference>
<gene>
    <name evidence="1" type="ordered locus">BFO_0173</name>
</gene>
<dbReference type="KEGG" id="tfo:BFO_0173"/>